<comment type="caution">
    <text evidence="2">The sequence shown here is derived from an EMBL/GenBank/DDBJ whole genome shotgun (WGS) entry which is preliminary data.</text>
</comment>
<accession>A0ABV5G957</accession>
<evidence type="ECO:0000313" key="2">
    <source>
        <dbReference type="EMBL" id="MFB9075473.1"/>
    </source>
</evidence>
<gene>
    <name evidence="2" type="ORF">ACFFX0_31645</name>
</gene>
<dbReference type="Proteomes" id="UP001589575">
    <property type="component" value="Unassembled WGS sequence"/>
</dbReference>
<protein>
    <submittedName>
        <fullName evidence="2">Uncharacterized protein</fullName>
    </submittedName>
</protein>
<proteinExistence type="predicted"/>
<evidence type="ECO:0000256" key="1">
    <source>
        <dbReference type="SAM" id="MobiDB-lite"/>
    </source>
</evidence>
<feature type="region of interest" description="Disordered" evidence="1">
    <location>
        <begin position="25"/>
        <end position="45"/>
    </location>
</feature>
<sequence>MATCMDTRPVIQMTSRGGLSIGSEESTLQASPAHWPAITCTPTPS</sequence>
<keyword evidence="3" id="KW-1185">Reference proteome</keyword>
<organism evidence="2 3">
    <name type="scientific">Citricoccus parietis</name>
    <dbReference type="NCBI Taxonomy" id="592307"/>
    <lineage>
        <taxon>Bacteria</taxon>
        <taxon>Bacillati</taxon>
        <taxon>Actinomycetota</taxon>
        <taxon>Actinomycetes</taxon>
        <taxon>Micrococcales</taxon>
        <taxon>Micrococcaceae</taxon>
        <taxon>Citricoccus</taxon>
    </lineage>
</organism>
<reference evidence="2 3" key="1">
    <citation type="submission" date="2024-09" db="EMBL/GenBank/DDBJ databases">
        <authorList>
            <person name="Sun Q."/>
            <person name="Mori K."/>
        </authorList>
    </citation>
    <scope>NUCLEOTIDE SEQUENCE [LARGE SCALE GENOMIC DNA]</scope>
    <source>
        <strain evidence="2 3">CCM 7609</strain>
    </source>
</reference>
<evidence type="ECO:0000313" key="3">
    <source>
        <dbReference type="Proteomes" id="UP001589575"/>
    </source>
</evidence>
<name>A0ABV5G957_9MICC</name>
<dbReference type="EMBL" id="JBHMFI010000023">
    <property type="protein sequence ID" value="MFB9075473.1"/>
    <property type="molecule type" value="Genomic_DNA"/>
</dbReference>